<dbReference type="AlphaFoldDB" id="A0A809RHH0"/>
<accession>A0A809RHH0</accession>
<evidence type="ECO:0000256" key="1">
    <source>
        <dbReference type="SAM" id="SignalP"/>
    </source>
</evidence>
<protein>
    <recommendedName>
        <fullName evidence="4">Outer membrane protein beta-barrel domain-containing protein</fullName>
    </recommendedName>
</protein>
<proteinExistence type="predicted"/>
<evidence type="ECO:0000313" key="3">
    <source>
        <dbReference type="Proteomes" id="UP000662873"/>
    </source>
</evidence>
<feature type="signal peptide" evidence="1">
    <location>
        <begin position="1"/>
        <end position="20"/>
    </location>
</feature>
<reference evidence="2" key="1">
    <citation type="journal article" name="DNA Res.">
        <title>The physiological potential of anammox bacteria as revealed by their core genome structure.</title>
        <authorList>
            <person name="Okubo T."/>
            <person name="Toyoda A."/>
            <person name="Fukuhara K."/>
            <person name="Uchiyama I."/>
            <person name="Harigaya Y."/>
            <person name="Kuroiwa M."/>
            <person name="Suzuki T."/>
            <person name="Murakami Y."/>
            <person name="Suwa Y."/>
            <person name="Takami H."/>
        </authorList>
    </citation>
    <scope>NUCLEOTIDE SEQUENCE</scope>
    <source>
        <strain evidence="2">317325-2</strain>
    </source>
</reference>
<evidence type="ECO:0008006" key="4">
    <source>
        <dbReference type="Google" id="ProtNLM"/>
    </source>
</evidence>
<gene>
    <name evidence="2" type="ORF">NPRO_15200</name>
</gene>
<feature type="chain" id="PRO_5035320181" description="Outer membrane protein beta-barrel domain-containing protein" evidence="1">
    <location>
        <begin position="21"/>
        <end position="167"/>
    </location>
</feature>
<name>A0A809RHH0_9BACT</name>
<evidence type="ECO:0000313" key="2">
    <source>
        <dbReference type="EMBL" id="BBO23925.1"/>
    </source>
</evidence>
<keyword evidence="1" id="KW-0732">Signal</keyword>
<organism evidence="2 3">
    <name type="scientific">Candidatus Nitrosymbiomonas proteolyticus</name>
    <dbReference type="NCBI Taxonomy" id="2608984"/>
    <lineage>
        <taxon>Bacteria</taxon>
        <taxon>Bacillati</taxon>
        <taxon>Armatimonadota</taxon>
        <taxon>Armatimonadota incertae sedis</taxon>
        <taxon>Candidatus Nitrosymbiomonas</taxon>
    </lineage>
</organism>
<dbReference type="Proteomes" id="UP000662873">
    <property type="component" value="Chromosome"/>
</dbReference>
<sequence length="167" mass="18297">MKRSIWMGLALLALSGSALAQGDRSYAGTFRIGQFQPNSEPARSEGKTWTLVGVDFKVARLGGNGAGLTLSIDNYTKGDYSVSPALLNVLWQRDDVYFSMGVGASFNREYRIVGGQRDRFNKMRFAYQIGGGWAFQGDKSPLVVEAHFFGNEQEHLGGFAVVAGLRF</sequence>
<dbReference type="EMBL" id="AP021858">
    <property type="protein sequence ID" value="BBO23925.1"/>
    <property type="molecule type" value="Genomic_DNA"/>
</dbReference>
<dbReference type="KEGG" id="npy:NPRO_15200"/>